<gene>
    <name evidence="1" type="ORF">DPMN_111080</name>
</gene>
<dbReference type="EMBL" id="JAIWYP010000004">
    <property type="protein sequence ID" value="KAH3837679.1"/>
    <property type="molecule type" value="Genomic_DNA"/>
</dbReference>
<evidence type="ECO:0000313" key="1">
    <source>
        <dbReference type="EMBL" id="KAH3837679.1"/>
    </source>
</evidence>
<reference evidence="1" key="1">
    <citation type="journal article" date="2019" name="bioRxiv">
        <title>The Genome of the Zebra Mussel, Dreissena polymorpha: A Resource for Invasive Species Research.</title>
        <authorList>
            <person name="McCartney M.A."/>
            <person name="Auch B."/>
            <person name="Kono T."/>
            <person name="Mallez S."/>
            <person name="Zhang Y."/>
            <person name="Obille A."/>
            <person name="Becker A."/>
            <person name="Abrahante J.E."/>
            <person name="Garbe J."/>
            <person name="Badalamenti J.P."/>
            <person name="Herman A."/>
            <person name="Mangelson H."/>
            <person name="Liachko I."/>
            <person name="Sullivan S."/>
            <person name="Sone E.D."/>
            <person name="Koren S."/>
            <person name="Silverstein K.A.T."/>
            <person name="Beckman K.B."/>
            <person name="Gohl D.M."/>
        </authorList>
    </citation>
    <scope>NUCLEOTIDE SEQUENCE</scope>
    <source>
        <strain evidence="1">Duluth1</strain>
        <tissue evidence="1">Whole animal</tissue>
    </source>
</reference>
<comment type="caution">
    <text evidence="1">The sequence shown here is derived from an EMBL/GenBank/DDBJ whole genome shotgun (WGS) entry which is preliminary data.</text>
</comment>
<organism evidence="1 2">
    <name type="scientific">Dreissena polymorpha</name>
    <name type="common">Zebra mussel</name>
    <name type="synonym">Mytilus polymorpha</name>
    <dbReference type="NCBI Taxonomy" id="45954"/>
    <lineage>
        <taxon>Eukaryota</taxon>
        <taxon>Metazoa</taxon>
        <taxon>Spiralia</taxon>
        <taxon>Lophotrochozoa</taxon>
        <taxon>Mollusca</taxon>
        <taxon>Bivalvia</taxon>
        <taxon>Autobranchia</taxon>
        <taxon>Heteroconchia</taxon>
        <taxon>Euheterodonta</taxon>
        <taxon>Imparidentia</taxon>
        <taxon>Neoheterodontei</taxon>
        <taxon>Myida</taxon>
        <taxon>Dreissenoidea</taxon>
        <taxon>Dreissenidae</taxon>
        <taxon>Dreissena</taxon>
    </lineage>
</organism>
<protein>
    <submittedName>
        <fullName evidence="1">Uncharacterized protein</fullName>
    </submittedName>
</protein>
<keyword evidence="2" id="KW-1185">Reference proteome</keyword>
<evidence type="ECO:0000313" key="2">
    <source>
        <dbReference type="Proteomes" id="UP000828390"/>
    </source>
</evidence>
<dbReference type="Proteomes" id="UP000828390">
    <property type="component" value="Unassembled WGS sequence"/>
</dbReference>
<reference evidence="1" key="2">
    <citation type="submission" date="2020-11" db="EMBL/GenBank/DDBJ databases">
        <authorList>
            <person name="McCartney M.A."/>
            <person name="Auch B."/>
            <person name="Kono T."/>
            <person name="Mallez S."/>
            <person name="Becker A."/>
            <person name="Gohl D.M."/>
            <person name="Silverstein K.A.T."/>
            <person name="Koren S."/>
            <person name="Bechman K.B."/>
            <person name="Herman A."/>
            <person name="Abrahante J.E."/>
            <person name="Garbe J."/>
        </authorList>
    </citation>
    <scope>NUCLEOTIDE SEQUENCE</scope>
    <source>
        <strain evidence="1">Duluth1</strain>
        <tissue evidence="1">Whole animal</tissue>
    </source>
</reference>
<dbReference type="AlphaFoldDB" id="A0A9D4KDY2"/>
<accession>A0A9D4KDY2</accession>
<proteinExistence type="predicted"/>
<name>A0A9D4KDY2_DREPO</name>
<sequence>MVIPYLMEVYPKIFARLYSNQIGLSNAINSVNITQSLKPEYMVQGVPTIHVPGTGRASVGRHFIPITGITNFKTVRVDPLTEGDTVKTDRDARILMANVKRTLLDNIPVLNKSWTPQLHFIETVIDLADTDKIPDNKQPEKIPDSGQIG</sequence>